<dbReference type="SUPFAM" id="SSF52540">
    <property type="entry name" value="P-loop containing nucleoside triphosphate hydrolases"/>
    <property type="match status" value="1"/>
</dbReference>
<dbReference type="Pfam" id="PF00580">
    <property type="entry name" value="UvrD-helicase"/>
    <property type="match status" value="1"/>
</dbReference>
<evidence type="ECO:0000256" key="10">
    <source>
        <dbReference type="PROSITE-ProRule" id="PRU00560"/>
    </source>
</evidence>
<accession>A0A0T7FML9</accession>
<keyword evidence="2 10" id="KW-0547">Nucleotide-binding</keyword>
<dbReference type="GO" id="GO:0005829">
    <property type="term" value="C:cytosol"/>
    <property type="evidence" value="ECO:0007669"/>
    <property type="project" value="TreeGrafter"/>
</dbReference>
<name>A0A0T7FML9_NEOGA</name>
<evidence type="ECO:0000256" key="9">
    <source>
        <dbReference type="ARBA" id="ARBA00048988"/>
    </source>
</evidence>
<dbReference type="GO" id="GO:0033202">
    <property type="term" value="C:DNA helicase complex"/>
    <property type="evidence" value="ECO:0007669"/>
    <property type="project" value="TreeGrafter"/>
</dbReference>
<sequence>MDSWSDVRRKARECHWHALQQSGGDRRAASLIAAAITIDNLEIRHVDLGAGTLGSLDRSSLMINLAPGQNPVDERVVIAHEIGHFHLHNDPHSEVTGFAKGLGGDPVDSGAGRVEGYSPRERKEQQADIFASEFLCPADWLREEYLRGKRPSDIASELDLPFNLVLNQMVRALMLPPLTTPSAQVSSGPKLELDNSQRIAATWSGGPLLVDAGPGTGKTRTLIHRIEHLLGNGTTPGEFLALTFSNKAAEEMRERLSLVNADASIEMWVGTFHAFGLELIMKWPGQIGRTTKVRVVDQAASLAILEDNLERLPLKHYQNLYEPAFELAQVLKVISRCKDELVTHEQLAAAAKADLRIAVKDEEIERAERSLEIADIYRIYEECLMERDVVDFGDCVRHASYLIRNNAAVKSYITGFSQVLVDEYQDVNFASAEMLRAIRDTGAILWVVADGRQSIYRFRGAEPTNVSRFVDDFGGTRTALTNNYRSLGPVVSAFETFSASMGAGGSMSGKWNVQRSPTDGRFAGEVAMAVAPSVAAEAEAIKEKIFELRSRGVAFANQTILARSHLTLSRITGVLESLGVPLLYLGDLFERQEVRDLLSLLALDAEHGAVGLPRVAALRDYGVAEDDSLQLVRWAKSSNLTIYEALQTADQVVDISPDAARGLMKLGFELAGLENASPWTLLTNWLIDRSGYLQPLLRSNSPSEQQKLVAIYHLLKVCAEFAALGEKSRKKFLARIRRIEALNEDTAYRSISSEATDMDAVRVMTIHGSKGLEFEAVHLPGLATGYMPGSWRGVRYVPPTSLARLAMDREGHQAEEECLFFVALSRARDHLSLTRAERYTARGASESVFLPPLRLKADRRPETGATATGVSVRTPIPRQDIYPVNDLEVHLQCGRRYRYQIVDALRGGRDESPYVAFHRCVYEAVNWIEEQVRSGRHVDVASAIERLEAVWETSGPVSHGFASFYLTIAREMVGRMTAIVSFEPGSDERPEWAVPVGPNIISVKPDRVVKIGNTLRVQRVRTGRKTKSEPEKPIYSILRRGAEINHPGMNIAVETLYLSTGERVPASSKADGKNLKEYQDAISSIQAGEFGVENADRRYCPNCPYYFRCTG</sequence>
<evidence type="ECO:0000256" key="8">
    <source>
        <dbReference type="ARBA" id="ARBA00034808"/>
    </source>
</evidence>
<evidence type="ECO:0000259" key="12">
    <source>
        <dbReference type="PROSITE" id="PS51217"/>
    </source>
</evidence>
<evidence type="ECO:0000313" key="14">
    <source>
        <dbReference type="Proteomes" id="UP000046176"/>
    </source>
</evidence>
<reference evidence="13 14" key="1">
    <citation type="submission" date="2014-08" db="EMBL/GenBank/DDBJ databases">
        <authorList>
            <person name="Chen Y.-H."/>
        </authorList>
    </citation>
    <scope>NUCLEOTIDE SEQUENCE [LARGE SCALE GENOMIC DNA]</scope>
</reference>
<dbReference type="RefSeq" id="WP_046667363.1">
    <property type="nucleotide sequence ID" value="NZ_CCRH01000008.1"/>
</dbReference>
<dbReference type="EC" id="5.6.2.4" evidence="8"/>
<comment type="catalytic activity">
    <reaction evidence="9">
        <text>ATP + H2O = ADP + phosphate + H(+)</text>
        <dbReference type="Rhea" id="RHEA:13065"/>
        <dbReference type="ChEBI" id="CHEBI:15377"/>
        <dbReference type="ChEBI" id="CHEBI:15378"/>
        <dbReference type="ChEBI" id="CHEBI:30616"/>
        <dbReference type="ChEBI" id="CHEBI:43474"/>
        <dbReference type="ChEBI" id="CHEBI:456216"/>
        <dbReference type="EC" id="5.6.2.4"/>
    </reaction>
</comment>
<feature type="domain" description="UvrD-like helicase ATP-binding" evidence="11">
    <location>
        <begin position="191"/>
        <end position="487"/>
    </location>
</feature>
<dbReference type="Pfam" id="PF13361">
    <property type="entry name" value="UvrD_C"/>
    <property type="match status" value="2"/>
</dbReference>
<dbReference type="Pfam" id="PF12705">
    <property type="entry name" value="PDDEXK_1"/>
    <property type="match status" value="1"/>
</dbReference>
<feature type="binding site" evidence="10">
    <location>
        <begin position="212"/>
        <end position="219"/>
    </location>
    <ligand>
        <name>ATP</name>
        <dbReference type="ChEBI" id="CHEBI:30616"/>
    </ligand>
</feature>
<feature type="domain" description="UvrD-like helicase C-terminal" evidence="12">
    <location>
        <begin position="495"/>
        <end position="771"/>
    </location>
</feature>
<keyword evidence="6" id="KW-0413">Isomerase</keyword>
<dbReference type="Proteomes" id="UP000046176">
    <property type="component" value="Unassembled WGS sequence"/>
</dbReference>
<dbReference type="Pfam" id="PF06114">
    <property type="entry name" value="Peptidase_M78"/>
    <property type="match status" value="1"/>
</dbReference>
<dbReference type="GO" id="GO:0000725">
    <property type="term" value="P:recombinational repair"/>
    <property type="evidence" value="ECO:0007669"/>
    <property type="project" value="TreeGrafter"/>
</dbReference>
<dbReference type="PANTHER" id="PTHR11070:SF59">
    <property type="entry name" value="DNA 3'-5' HELICASE"/>
    <property type="match status" value="1"/>
</dbReference>
<dbReference type="EMBL" id="CCRH01000008">
    <property type="protein sequence ID" value="CDZ36262.1"/>
    <property type="molecule type" value="Genomic_DNA"/>
</dbReference>
<dbReference type="InterPro" id="IPR038726">
    <property type="entry name" value="PDDEXK_AddAB-type"/>
</dbReference>
<dbReference type="Gene3D" id="1.10.10.160">
    <property type="match status" value="1"/>
</dbReference>
<dbReference type="InterPro" id="IPR000212">
    <property type="entry name" value="DNA_helicase_UvrD/REP"/>
</dbReference>
<dbReference type="PROSITE" id="PS51198">
    <property type="entry name" value="UVRD_HELICASE_ATP_BIND"/>
    <property type="match status" value="1"/>
</dbReference>
<dbReference type="InterPro" id="IPR013986">
    <property type="entry name" value="DExx_box_DNA_helicase_dom_sf"/>
</dbReference>
<dbReference type="Gene3D" id="1.10.10.2910">
    <property type="match status" value="1"/>
</dbReference>
<gene>
    <name evidence="13" type="primary">pcrA</name>
    <name evidence="13" type="ORF">NGAL_HAMBI1145_32770</name>
</gene>
<dbReference type="InterPro" id="IPR010359">
    <property type="entry name" value="IrrE_HExxH"/>
</dbReference>
<dbReference type="PANTHER" id="PTHR11070">
    <property type="entry name" value="UVRD / RECB / PCRA DNA HELICASE FAMILY MEMBER"/>
    <property type="match status" value="1"/>
</dbReference>
<dbReference type="OrthoDB" id="9806690at2"/>
<evidence type="ECO:0000256" key="1">
    <source>
        <dbReference type="ARBA" id="ARBA00009922"/>
    </source>
</evidence>
<keyword evidence="5 10" id="KW-0067">ATP-binding</keyword>
<dbReference type="AlphaFoldDB" id="A0A0T7FML9"/>
<dbReference type="GO" id="GO:0043138">
    <property type="term" value="F:3'-5' DNA helicase activity"/>
    <property type="evidence" value="ECO:0007669"/>
    <property type="project" value="UniProtKB-EC"/>
</dbReference>
<dbReference type="GO" id="GO:0005524">
    <property type="term" value="F:ATP binding"/>
    <property type="evidence" value="ECO:0007669"/>
    <property type="project" value="UniProtKB-UniRule"/>
</dbReference>
<dbReference type="GO" id="GO:0016887">
    <property type="term" value="F:ATP hydrolysis activity"/>
    <property type="evidence" value="ECO:0007669"/>
    <property type="project" value="RHEA"/>
</dbReference>
<evidence type="ECO:0000256" key="3">
    <source>
        <dbReference type="ARBA" id="ARBA00022801"/>
    </source>
</evidence>
<evidence type="ECO:0000256" key="5">
    <source>
        <dbReference type="ARBA" id="ARBA00022840"/>
    </source>
</evidence>
<protein>
    <recommendedName>
        <fullName evidence="8">DNA 3'-5' helicase</fullName>
        <ecNumber evidence="8">5.6.2.4</ecNumber>
    </recommendedName>
</protein>
<evidence type="ECO:0000256" key="7">
    <source>
        <dbReference type="ARBA" id="ARBA00034617"/>
    </source>
</evidence>
<evidence type="ECO:0000259" key="11">
    <source>
        <dbReference type="PROSITE" id="PS51198"/>
    </source>
</evidence>
<evidence type="ECO:0000256" key="2">
    <source>
        <dbReference type="ARBA" id="ARBA00022741"/>
    </source>
</evidence>
<dbReference type="InterPro" id="IPR027417">
    <property type="entry name" value="P-loop_NTPase"/>
</dbReference>
<proteinExistence type="inferred from homology"/>
<organism evidence="13 14">
    <name type="scientific">Neorhizobium galegae bv. officinalis</name>
    <dbReference type="NCBI Taxonomy" id="323656"/>
    <lineage>
        <taxon>Bacteria</taxon>
        <taxon>Pseudomonadati</taxon>
        <taxon>Pseudomonadota</taxon>
        <taxon>Alphaproteobacteria</taxon>
        <taxon>Hyphomicrobiales</taxon>
        <taxon>Rhizobiaceae</taxon>
        <taxon>Rhizobium/Agrobacterium group</taxon>
        <taxon>Neorhizobium</taxon>
    </lineage>
</organism>
<dbReference type="CDD" id="cd17932">
    <property type="entry name" value="DEXQc_UvrD"/>
    <property type="match status" value="1"/>
</dbReference>
<keyword evidence="3 10" id="KW-0378">Hydrolase</keyword>
<comment type="catalytic activity">
    <reaction evidence="7">
        <text>Couples ATP hydrolysis with the unwinding of duplex DNA by translocating in the 3'-5' direction.</text>
        <dbReference type="EC" id="5.6.2.4"/>
    </reaction>
</comment>
<comment type="similarity">
    <text evidence="1">Belongs to the helicase family. UvrD subfamily.</text>
</comment>
<dbReference type="InterPro" id="IPR014016">
    <property type="entry name" value="UvrD-like_ATP-bd"/>
</dbReference>
<dbReference type="GO" id="GO:0003677">
    <property type="term" value="F:DNA binding"/>
    <property type="evidence" value="ECO:0007669"/>
    <property type="project" value="InterPro"/>
</dbReference>
<dbReference type="Gene3D" id="3.40.50.300">
    <property type="entry name" value="P-loop containing nucleotide triphosphate hydrolases"/>
    <property type="match status" value="2"/>
</dbReference>
<keyword evidence="4 10" id="KW-0347">Helicase</keyword>
<evidence type="ECO:0000313" key="13">
    <source>
        <dbReference type="EMBL" id="CDZ36262.1"/>
    </source>
</evidence>
<dbReference type="PROSITE" id="PS51217">
    <property type="entry name" value="UVRD_HELICASE_CTER"/>
    <property type="match status" value="1"/>
</dbReference>
<dbReference type="InterPro" id="IPR014017">
    <property type="entry name" value="DNA_helicase_UvrD-like_C"/>
</dbReference>
<evidence type="ECO:0000256" key="4">
    <source>
        <dbReference type="ARBA" id="ARBA00022806"/>
    </source>
</evidence>
<evidence type="ECO:0000256" key="6">
    <source>
        <dbReference type="ARBA" id="ARBA00023235"/>
    </source>
</evidence>
<dbReference type="Gene3D" id="1.10.486.10">
    <property type="entry name" value="PCRA, domain 4"/>
    <property type="match status" value="1"/>
</dbReference>